<dbReference type="OrthoDB" id="305188at2157"/>
<evidence type="ECO:0000313" key="3">
    <source>
        <dbReference type="EMBL" id="TYL40140.1"/>
    </source>
</evidence>
<name>A0A8J8Q9Z6_9EURY</name>
<organism evidence="3 4">
    <name type="scientific">Natronococcus pandeyae</name>
    <dbReference type="NCBI Taxonomy" id="2055836"/>
    <lineage>
        <taxon>Archaea</taxon>
        <taxon>Methanobacteriati</taxon>
        <taxon>Methanobacteriota</taxon>
        <taxon>Stenosarchaea group</taxon>
        <taxon>Halobacteria</taxon>
        <taxon>Halobacteriales</taxon>
        <taxon>Natrialbaceae</taxon>
        <taxon>Natronococcus</taxon>
    </lineage>
</organism>
<reference evidence="3" key="1">
    <citation type="submission" date="2017-11" db="EMBL/GenBank/DDBJ databases">
        <authorList>
            <person name="Kajale S.C."/>
            <person name="Sharma A."/>
        </authorList>
    </citation>
    <scope>NUCLEOTIDE SEQUENCE</scope>
    <source>
        <strain evidence="3">LS1_42</strain>
    </source>
</reference>
<proteinExistence type="predicted"/>
<dbReference type="PANTHER" id="PTHR30006:SF24">
    <property type="entry name" value="SLL0237 PROTEIN"/>
    <property type="match status" value="1"/>
</dbReference>
<dbReference type="SUPFAM" id="SSF53850">
    <property type="entry name" value="Periplasmic binding protein-like II"/>
    <property type="match status" value="1"/>
</dbReference>
<gene>
    <name evidence="3" type="ORF">CV102_00735</name>
</gene>
<protein>
    <submittedName>
        <fullName evidence="3">ABC transporter substrate-binding protein</fullName>
    </submittedName>
</protein>
<dbReference type="AlphaFoldDB" id="A0A8J8Q9Z6"/>
<evidence type="ECO:0000313" key="4">
    <source>
        <dbReference type="Proteomes" id="UP000766904"/>
    </source>
</evidence>
<dbReference type="InterPro" id="IPR026045">
    <property type="entry name" value="Ferric-bd"/>
</dbReference>
<comment type="caution">
    <text evidence="3">The sequence shown here is derived from an EMBL/GenBank/DDBJ whole genome shotgun (WGS) entry which is preliminary data.</text>
</comment>
<dbReference type="Pfam" id="PF13343">
    <property type="entry name" value="SBP_bac_6"/>
    <property type="match status" value="1"/>
</dbReference>
<dbReference type="PANTHER" id="PTHR30006">
    <property type="entry name" value="THIAMINE-BINDING PERIPLASMIC PROTEIN-RELATED"/>
    <property type="match status" value="1"/>
</dbReference>
<dbReference type="Proteomes" id="UP000766904">
    <property type="component" value="Unassembled WGS sequence"/>
</dbReference>
<evidence type="ECO:0000256" key="1">
    <source>
        <dbReference type="ARBA" id="ARBA00022729"/>
    </source>
</evidence>
<dbReference type="RefSeq" id="WP_148855821.1">
    <property type="nucleotide sequence ID" value="NZ_PHNJ01000001.1"/>
</dbReference>
<dbReference type="PROSITE" id="PS51257">
    <property type="entry name" value="PROKAR_LIPOPROTEIN"/>
    <property type="match status" value="1"/>
</dbReference>
<evidence type="ECO:0000256" key="2">
    <source>
        <dbReference type="SAM" id="MobiDB-lite"/>
    </source>
</evidence>
<keyword evidence="4" id="KW-1185">Reference proteome</keyword>
<sequence length="364" mass="40062">MDAVRRRELLVMAGATSAALASGCLGVGEDESQVLGDPEYAEGRPDPGGTPMSEMPDLSGELTIYSARSQPRIGELMEYLERQYDDLTLEIRYDDTADLVSTIEAEAETPADVFYGSETQSMTHLKEAGDTAALPEDVLELTPDGVRDPDGHWIGFTRRFRVVGYDESRYDAAELPDDVFAYAEDDRFRDDIMWAPDQGSFQAFVTAMRLLHGEDETRTWIRNMVDRQDVATSPGGDSAMARATSDGEVGIAFTNHYVLRDHPDGNLGLAFTSGDAGAMFNVTGATVLADGDESEIAANFVRHLLSAEAQEYFATTTWEYPAIEGVDPIDELPTTDEFEPPEFDLNELADLEPTLELLREEDVL</sequence>
<dbReference type="Gene3D" id="3.40.190.10">
    <property type="entry name" value="Periplasmic binding protein-like II"/>
    <property type="match status" value="2"/>
</dbReference>
<dbReference type="PIRSF" id="PIRSF002825">
    <property type="entry name" value="CfbpA"/>
    <property type="match status" value="1"/>
</dbReference>
<feature type="region of interest" description="Disordered" evidence="2">
    <location>
        <begin position="35"/>
        <end position="57"/>
    </location>
</feature>
<accession>A0A8J8Q9Z6</accession>
<keyword evidence="1" id="KW-0732">Signal</keyword>
<dbReference type="EMBL" id="PHNJ01000001">
    <property type="protein sequence ID" value="TYL40140.1"/>
    <property type="molecule type" value="Genomic_DNA"/>
</dbReference>